<gene>
    <name evidence="2" type="ORF">JKK62_03625</name>
</gene>
<keyword evidence="2" id="KW-0808">Transferase</keyword>
<feature type="domain" description="Phosphoribosyltransferase" evidence="1">
    <location>
        <begin position="52"/>
        <end position="168"/>
    </location>
</feature>
<dbReference type="Gene3D" id="3.40.50.2020">
    <property type="match status" value="1"/>
</dbReference>
<dbReference type="InterPro" id="IPR029057">
    <property type="entry name" value="PRTase-like"/>
</dbReference>
<dbReference type="CDD" id="cd06223">
    <property type="entry name" value="PRTases_typeI"/>
    <property type="match status" value="1"/>
</dbReference>
<organism evidence="2 3">
    <name type="scientific">Ruminococcus difficilis</name>
    <dbReference type="NCBI Taxonomy" id="2763069"/>
    <lineage>
        <taxon>Bacteria</taxon>
        <taxon>Bacillati</taxon>
        <taxon>Bacillota</taxon>
        <taxon>Clostridia</taxon>
        <taxon>Eubacteriales</taxon>
        <taxon>Oscillospiraceae</taxon>
        <taxon>Ruminococcus</taxon>
    </lineage>
</organism>
<accession>A0A934TY72</accession>
<sequence>MAKTYQMTIAGCKRDLPLCEVDEHLDIAAFIMFGDVEITEKSAAELLKLSPEHDVCISAEAKGIPLCYEMARQGCGKYIIARKGVKVYMPDPISVHVQSITTLSRQTLYLGSDDAEHLRGKRVLIVDDVISTGESLKALEALVNKAGGNIVGKVAVLAEGDAADRDDIIFLEKLPVFPK</sequence>
<dbReference type="PANTHER" id="PTHR43218:SF1">
    <property type="entry name" value="PHOSPHORIBOSYLTRANSFERASE"/>
    <property type="match status" value="1"/>
</dbReference>
<dbReference type="AlphaFoldDB" id="A0A934TY72"/>
<dbReference type="EC" id="2.4.2.7" evidence="2"/>
<dbReference type="SUPFAM" id="SSF53271">
    <property type="entry name" value="PRTase-like"/>
    <property type="match status" value="1"/>
</dbReference>
<comment type="caution">
    <text evidence="2">The sequence shown here is derived from an EMBL/GenBank/DDBJ whole genome shotgun (WGS) entry which is preliminary data.</text>
</comment>
<keyword evidence="3" id="KW-1185">Reference proteome</keyword>
<evidence type="ECO:0000313" key="3">
    <source>
        <dbReference type="Proteomes" id="UP000633365"/>
    </source>
</evidence>
<dbReference type="Proteomes" id="UP000633365">
    <property type="component" value="Unassembled WGS sequence"/>
</dbReference>
<dbReference type="PANTHER" id="PTHR43218">
    <property type="entry name" value="PHOSPHORIBOSYLTRANSFERASE-RELATED"/>
    <property type="match status" value="1"/>
</dbReference>
<evidence type="ECO:0000313" key="2">
    <source>
        <dbReference type="EMBL" id="MBK6087751.1"/>
    </source>
</evidence>
<dbReference type="InterPro" id="IPR000836">
    <property type="entry name" value="PRTase_dom"/>
</dbReference>
<evidence type="ECO:0000259" key="1">
    <source>
        <dbReference type="Pfam" id="PF00156"/>
    </source>
</evidence>
<dbReference type="EMBL" id="JAEQMG010000041">
    <property type="protein sequence ID" value="MBK6087751.1"/>
    <property type="molecule type" value="Genomic_DNA"/>
</dbReference>
<reference evidence="2" key="1">
    <citation type="submission" date="2021-01" db="EMBL/GenBank/DDBJ databases">
        <title>Genome public.</title>
        <authorList>
            <person name="Liu C."/>
            <person name="Sun Q."/>
        </authorList>
    </citation>
    <scope>NUCLEOTIDE SEQUENCE</scope>
    <source>
        <strain evidence="2">M6</strain>
    </source>
</reference>
<dbReference type="GO" id="GO:0003999">
    <property type="term" value="F:adenine phosphoribosyltransferase activity"/>
    <property type="evidence" value="ECO:0007669"/>
    <property type="project" value="UniProtKB-EC"/>
</dbReference>
<keyword evidence="2" id="KW-0328">Glycosyltransferase</keyword>
<name>A0A934TY72_9FIRM</name>
<dbReference type="NCBIfam" id="NF005592">
    <property type="entry name" value="PRK07322.1"/>
    <property type="match status" value="1"/>
</dbReference>
<protein>
    <submittedName>
        <fullName evidence="2">Adenine phosphoribosyltransferase</fullName>
        <ecNumber evidence="2">2.4.2.7</ecNumber>
    </submittedName>
</protein>
<dbReference type="Pfam" id="PF00156">
    <property type="entry name" value="Pribosyltran"/>
    <property type="match status" value="1"/>
</dbReference>
<dbReference type="RefSeq" id="WP_186833472.1">
    <property type="nucleotide sequence ID" value="NZ_JAEQMG010000041.1"/>
</dbReference>
<proteinExistence type="predicted"/>